<dbReference type="Gene3D" id="3.40.50.2000">
    <property type="entry name" value="Glycogen Phosphorylase B"/>
    <property type="match status" value="3"/>
</dbReference>
<dbReference type="AlphaFoldDB" id="A0AAD8GY80"/>
<organism evidence="2 3">
    <name type="scientific">Heracleum sosnowskyi</name>
    <dbReference type="NCBI Taxonomy" id="360622"/>
    <lineage>
        <taxon>Eukaryota</taxon>
        <taxon>Viridiplantae</taxon>
        <taxon>Streptophyta</taxon>
        <taxon>Embryophyta</taxon>
        <taxon>Tracheophyta</taxon>
        <taxon>Spermatophyta</taxon>
        <taxon>Magnoliopsida</taxon>
        <taxon>eudicotyledons</taxon>
        <taxon>Gunneridae</taxon>
        <taxon>Pentapetalae</taxon>
        <taxon>asterids</taxon>
        <taxon>campanulids</taxon>
        <taxon>Apiales</taxon>
        <taxon>Apiaceae</taxon>
        <taxon>Apioideae</taxon>
        <taxon>apioid superclade</taxon>
        <taxon>Tordylieae</taxon>
        <taxon>Tordyliinae</taxon>
        <taxon>Heracleum</taxon>
    </lineage>
</organism>
<name>A0AAD8GY80_9APIA</name>
<dbReference type="SUPFAM" id="SSF53756">
    <property type="entry name" value="UDP-Glycosyltransferase/glycogen phosphorylase"/>
    <property type="match status" value="1"/>
</dbReference>
<comment type="similarity">
    <text evidence="1">Belongs to the UDP-glycosyltransferase family.</text>
</comment>
<dbReference type="GO" id="GO:0080043">
    <property type="term" value="F:quercetin 3-O-glucosyltransferase activity"/>
    <property type="evidence" value="ECO:0007669"/>
    <property type="project" value="TreeGrafter"/>
</dbReference>
<dbReference type="Proteomes" id="UP001237642">
    <property type="component" value="Unassembled WGS sequence"/>
</dbReference>
<sequence length="353" mass="39704">MEMGKMDRDLACKTHVMMIPFPAQGHMSPMMQFSKRLAFKGVKVTMIVPLKLQDSMQLLYDSPLINLECITYDFNEDEIPTDMHSYMGFIKLKITSVLTELLEKQKSNGCPVKLLVIDSLFPSGVEMCHQFGLRGAPFFTQSCAVNAIYLNVFQGELKIPFEKGSSKISLPSLPLLDTSDLPSNVIGTFPDLWTYFSKQFSDLDKADWIFINSFDTLENEEVKWFSGHCPLTTVGPAIPSMYLDERLPNDKQYGITLSLGVPMVAVPVWFDQPTNGKYIVDVWRVGVRVPVDESGMVSRDEVAACIMDAMEGDQKEEIRENALKWKRLAIEAMNEGGSSDQNICDFITELVSS</sequence>
<dbReference type="PANTHER" id="PTHR11926:SF1560">
    <property type="entry name" value="UDP-GLYCOSYLTRANSFERASE 74E1-RELATED"/>
    <property type="match status" value="1"/>
</dbReference>
<reference evidence="2" key="1">
    <citation type="submission" date="2023-02" db="EMBL/GenBank/DDBJ databases">
        <title>Genome of toxic invasive species Heracleum sosnowskyi carries increased number of genes despite the absence of recent whole-genome duplications.</title>
        <authorList>
            <person name="Schelkunov M."/>
            <person name="Shtratnikova V."/>
            <person name="Makarenko M."/>
            <person name="Klepikova A."/>
            <person name="Omelchenko D."/>
            <person name="Novikova G."/>
            <person name="Obukhova E."/>
            <person name="Bogdanov V."/>
            <person name="Penin A."/>
            <person name="Logacheva M."/>
        </authorList>
    </citation>
    <scope>NUCLEOTIDE SEQUENCE</scope>
    <source>
        <strain evidence="2">Hsosn_3</strain>
        <tissue evidence="2">Leaf</tissue>
    </source>
</reference>
<accession>A0AAD8GY80</accession>
<protein>
    <submittedName>
        <fullName evidence="2">UDP-glycosyltransferase</fullName>
    </submittedName>
</protein>
<proteinExistence type="inferred from homology"/>
<comment type="caution">
    <text evidence="2">The sequence shown here is derived from an EMBL/GenBank/DDBJ whole genome shotgun (WGS) entry which is preliminary data.</text>
</comment>
<dbReference type="EMBL" id="JAUIZM010000011">
    <property type="protein sequence ID" value="KAK1356384.1"/>
    <property type="molecule type" value="Genomic_DNA"/>
</dbReference>
<evidence type="ECO:0000256" key="1">
    <source>
        <dbReference type="ARBA" id="ARBA00009995"/>
    </source>
</evidence>
<evidence type="ECO:0000313" key="2">
    <source>
        <dbReference type="EMBL" id="KAK1356384.1"/>
    </source>
</evidence>
<reference evidence="2" key="2">
    <citation type="submission" date="2023-05" db="EMBL/GenBank/DDBJ databases">
        <authorList>
            <person name="Schelkunov M.I."/>
        </authorList>
    </citation>
    <scope>NUCLEOTIDE SEQUENCE</scope>
    <source>
        <strain evidence="2">Hsosn_3</strain>
        <tissue evidence="2">Leaf</tissue>
    </source>
</reference>
<dbReference type="GO" id="GO:0080044">
    <property type="term" value="F:quercetin 7-O-glucosyltransferase activity"/>
    <property type="evidence" value="ECO:0007669"/>
    <property type="project" value="TreeGrafter"/>
</dbReference>
<keyword evidence="3" id="KW-1185">Reference proteome</keyword>
<dbReference type="PANTHER" id="PTHR11926">
    <property type="entry name" value="GLUCOSYL/GLUCURONOSYL TRANSFERASES"/>
    <property type="match status" value="1"/>
</dbReference>
<gene>
    <name evidence="2" type="ORF">POM88_049640</name>
</gene>
<evidence type="ECO:0000313" key="3">
    <source>
        <dbReference type="Proteomes" id="UP001237642"/>
    </source>
</evidence>